<accession>A0A2M8LFA8</accession>
<evidence type="ECO:0000256" key="1">
    <source>
        <dbReference type="SAM" id="Phobius"/>
    </source>
</evidence>
<protein>
    <submittedName>
        <fullName evidence="2">Uncharacterized protein</fullName>
    </submittedName>
</protein>
<feature type="transmembrane region" description="Helical" evidence="1">
    <location>
        <begin position="83"/>
        <end position="102"/>
    </location>
</feature>
<evidence type="ECO:0000313" key="2">
    <source>
        <dbReference type="EMBL" id="PJE76134.1"/>
    </source>
</evidence>
<name>A0A2M8LFA8_9BACT</name>
<evidence type="ECO:0000313" key="3">
    <source>
        <dbReference type="Proteomes" id="UP000231152"/>
    </source>
</evidence>
<keyword evidence="1" id="KW-1133">Transmembrane helix</keyword>
<dbReference type="AlphaFoldDB" id="A0A2M8LFA8"/>
<dbReference type="Proteomes" id="UP000231152">
    <property type="component" value="Unassembled WGS sequence"/>
</dbReference>
<keyword evidence="1" id="KW-0812">Transmembrane</keyword>
<organism evidence="2 3">
    <name type="scientific">Candidatus Uhrbacteria bacterium CG10_big_fil_rev_8_21_14_0_10_48_11</name>
    <dbReference type="NCBI Taxonomy" id="1975037"/>
    <lineage>
        <taxon>Bacteria</taxon>
        <taxon>Candidatus Uhriibacteriota</taxon>
    </lineage>
</organism>
<feature type="transmembrane region" description="Helical" evidence="1">
    <location>
        <begin position="37"/>
        <end position="63"/>
    </location>
</feature>
<comment type="caution">
    <text evidence="2">The sequence shown here is derived from an EMBL/GenBank/DDBJ whole genome shotgun (WGS) entry which is preliminary data.</text>
</comment>
<reference evidence="2 3" key="1">
    <citation type="submission" date="2017-09" db="EMBL/GenBank/DDBJ databases">
        <title>Depth-based differentiation of microbial function through sediment-hosted aquifers and enrichment of novel symbionts in the deep terrestrial subsurface.</title>
        <authorList>
            <person name="Probst A.J."/>
            <person name="Ladd B."/>
            <person name="Jarett J.K."/>
            <person name="Geller-Mcgrath D.E."/>
            <person name="Sieber C.M."/>
            <person name="Emerson J.B."/>
            <person name="Anantharaman K."/>
            <person name="Thomas B.C."/>
            <person name="Malmstrom R."/>
            <person name="Stieglmeier M."/>
            <person name="Klingl A."/>
            <person name="Woyke T."/>
            <person name="Ryan C.M."/>
            <person name="Banfield J.F."/>
        </authorList>
    </citation>
    <scope>NUCLEOTIDE SEQUENCE [LARGE SCALE GENOMIC DNA]</scope>
    <source>
        <strain evidence="2">CG10_big_fil_rev_8_21_14_0_10_48_11</strain>
    </source>
</reference>
<feature type="transmembrane region" description="Helical" evidence="1">
    <location>
        <begin position="114"/>
        <end position="133"/>
    </location>
</feature>
<sequence>MEHHNSNSIKLSQRILDKITQGEVTMRPRWHFVLKSGLLLTGIALLVLTIIFIVSLGFFVLHLSGVWFVPAFGWGGLGTFLRSLPWLLIGTALVFVGLLETLVSYYPFAYRRPLFFSAIGVVALVLVGGFFLAQTPIHRQLLLSAERGELPVGGDIYLGFGGQRFADVHRGVVTVVADEQFDMQTHNGGTIHVTVTPQTRFPFGLALETGDSVVVFGPLVQDSVQALGIGRIDSDGIQPQPFPYQRQIRFFQGRPSGPQ</sequence>
<proteinExistence type="predicted"/>
<keyword evidence="1" id="KW-0472">Membrane</keyword>
<dbReference type="EMBL" id="PFET01000005">
    <property type="protein sequence ID" value="PJE76134.1"/>
    <property type="molecule type" value="Genomic_DNA"/>
</dbReference>
<gene>
    <name evidence="2" type="ORF">COV04_01225</name>
</gene>